<dbReference type="Pfam" id="PF08246">
    <property type="entry name" value="Inhibitor_I29"/>
    <property type="match status" value="1"/>
</dbReference>
<protein>
    <recommendedName>
        <fullName evidence="1">Cathepsin propeptide inhibitor domain-containing protein</fullName>
    </recommendedName>
</protein>
<dbReference type="SUPFAM" id="SSF54001">
    <property type="entry name" value="Cysteine proteinases"/>
    <property type="match status" value="1"/>
</dbReference>
<proteinExistence type="predicted"/>
<reference evidence="2 3" key="1">
    <citation type="journal article" date="2024" name="G3 (Bethesda)">
        <title>Genome assembly of Hibiscus sabdariffa L. provides insights into metabolisms of medicinal natural products.</title>
        <authorList>
            <person name="Kim T."/>
        </authorList>
    </citation>
    <scope>NUCLEOTIDE SEQUENCE [LARGE SCALE GENOMIC DNA]</scope>
    <source>
        <strain evidence="2">TK-2024</strain>
        <tissue evidence="2">Old leaves</tissue>
    </source>
</reference>
<evidence type="ECO:0000259" key="1">
    <source>
        <dbReference type="SMART" id="SM00848"/>
    </source>
</evidence>
<name>A0ABR2EZD8_9ROSI</name>
<dbReference type="InterPro" id="IPR013201">
    <property type="entry name" value="Prot_inhib_I29"/>
</dbReference>
<comment type="caution">
    <text evidence="2">The sequence shown here is derived from an EMBL/GenBank/DDBJ whole genome shotgun (WGS) entry which is preliminary data.</text>
</comment>
<feature type="domain" description="Cathepsin propeptide inhibitor" evidence="1">
    <location>
        <begin position="329"/>
        <end position="385"/>
    </location>
</feature>
<evidence type="ECO:0000313" key="3">
    <source>
        <dbReference type="Proteomes" id="UP001472677"/>
    </source>
</evidence>
<dbReference type="SMART" id="SM00848">
    <property type="entry name" value="Inhibitor_I29"/>
    <property type="match status" value="1"/>
</dbReference>
<dbReference type="EMBL" id="JBBPBM010000009">
    <property type="protein sequence ID" value="KAK8568074.1"/>
    <property type="molecule type" value="Genomic_DNA"/>
</dbReference>
<dbReference type="InterPro" id="IPR038765">
    <property type="entry name" value="Papain-like_cys_pep_sf"/>
</dbReference>
<dbReference type="Proteomes" id="UP001472677">
    <property type="component" value="Unassembled WGS sequence"/>
</dbReference>
<organism evidence="2 3">
    <name type="scientific">Hibiscus sabdariffa</name>
    <name type="common">roselle</name>
    <dbReference type="NCBI Taxonomy" id="183260"/>
    <lineage>
        <taxon>Eukaryota</taxon>
        <taxon>Viridiplantae</taxon>
        <taxon>Streptophyta</taxon>
        <taxon>Embryophyta</taxon>
        <taxon>Tracheophyta</taxon>
        <taxon>Spermatophyta</taxon>
        <taxon>Magnoliopsida</taxon>
        <taxon>eudicotyledons</taxon>
        <taxon>Gunneridae</taxon>
        <taxon>Pentapetalae</taxon>
        <taxon>rosids</taxon>
        <taxon>malvids</taxon>
        <taxon>Malvales</taxon>
        <taxon>Malvaceae</taxon>
        <taxon>Malvoideae</taxon>
        <taxon>Hibiscus</taxon>
    </lineage>
</organism>
<evidence type="ECO:0000313" key="2">
    <source>
        <dbReference type="EMBL" id="KAK8568074.1"/>
    </source>
</evidence>
<keyword evidence="3" id="KW-1185">Reference proteome</keyword>
<gene>
    <name evidence="2" type="ORF">V6N12_006641</name>
</gene>
<sequence length="456" mass="51435">MTRLYGPEFLKLSINGWDLCHCRSSVALAPDCGPVCRTCGMIFVRASIVDLVPASTMVMDMVTISGEWDWDRLSMLLPLDCLDRIATIPPPQLSFSSDSPNWRWNDNRLFTTRSAYNFLMDTSDIPKDSIWKKIWALPARNLWCRVIDPDKLSTFLHSPFDNWLRFNLLDNSTSGPQHEDILTCGNILAAEYAHDFTPSARQLSSGSVPPRSWSRPVPGWVKINREWKLVVRHVSRDCNHLADRIAALGRTSSRSGMVIADSPASLAALVEEEAGRVLVDSDMAAWVRDGHTACFNMLAWGFQVDPLIEQVTDGHDGAKPPLLTAEHHFSLFKKRFKKSYGSNEEHGYRFKVFQHNLRRAARHQKLDPSTTHGVTQFSDLTPGEFRKMYLGLRKLRLPEDARALEGANFSATGKLVIKPQSWRTYAGGGLPLHRHGDRRSCKFDKSKINAANSSCR</sequence>
<accession>A0ABR2EZD8</accession>
<dbReference type="Gene3D" id="1.10.287.2250">
    <property type="match status" value="1"/>
</dbReference>